<evidence type="ECO:0000313" key="3">
    <source>
        <dbReference type="Proteomes" id="UP000219636"/>
    </source>
</evidence>
<evidence type="ECO:0000256" key="1">
    <source>
        <dbReference type="SAM" id="Phobius"/>
    </source>
</evidence>
<organism evidence="2 3">
    <name type="scientific">Ureibacillus xyleni</name>
    <dbReference type="NCBI Taxonomy" id="614648"/>
    <lineage>
        <taxon>Bacteria</taxon>
        <taxon>Bacillati</taxon>
        <taxon>Bacillota</taxon>
        <taxon>Bacilli</taxon>
        <taxon>Bacillales</taxon>
        <taxon>Caryophanaceae</taxon>
        <taxon>Ureibacillus</taxon>
    </lineage>
</organism>
<keyword evidence="1" id="KW-1133">Transmembrane helix</keyword>
<evidence type="ECO:0000313" key="2">
    <source>
        <dbReference type="EMBL" id="SOC24070.1"/>
    </source>
</evidence>
<dbReference type="InterPro" id="IPR038735">
    <property type="entry name" value="MSMEG_1276-like_NTP-PPase_dom"/>
</dbReference>
<dbReference type="AlphaFoldDB" id="A0A285TND0"/>
<gene>
    <name evidence="2" type="ORF">SAMN05880501_11686</name>
</gene>
<dbReference type="Proteomes" id="UP000219636">
    <property type="component" value="Unassembled WGS sequence"/>
</dbReference>
<sequence length="150" mass="17752">MHAHLICEYAFFVVLNIHILPILYYNYNRKFNFEHFLGEGIAVPKYEKLVRDEIINIIEENGKRCNFRILEENEYLHEIKQKLHEEVAEYEQTSNTTDALEELADILELIHAALTVHNKTFDELETVRSTKAEQRGGFKKRLFLIDVEDV</sequence>
<dbReference type="EMBL" id="OBMQ01000016">
    <property type="protein sequence ID" value="SOC24070.1"/>
    <property type="molecule type" value="Genomic_DNA"/>
</dbReference>
<reference evidence="3" key="1">
    <citation type="submission" date="2017-08" db="EMBL/GenBank/DDBJ databases">
        <authorList>
            <person name="Varghese N."/>
            <person name="Submissions S."/>
        </authorList>
    </citation>
    <scope>NUCLEOTIDE SEQUENCE [LARGE SCALE GENOMIC DNA]</scope>
    <source>
        <strain evidence="3">JC22</strain>
    </source>
</reference>
<keyword evidence="3" id="KW-1185">Reference proteome</keyword>
<keyword evidence="1" id="KW-0812">Transmembrane</keyword>
<feature type="transmembrane region" description="Helical" evidence="1">
    <location>
        <begin position="6"/>
        <end position="27"/>
    </location>
</feature>
<accession>A0A285TND0</accession>
<protein>
    <submittedName>
        <fullName evidence="2">Predicted house-cleaning noncanonical NTP pyrophosphatase (MazG superfamily)</fullName>
    </submittedName>
</protein>
<dbReference type="CDD" id="cd11532">
    <property type="entry name" value="NTP-PPase_COG4997"/>
    <property type="match status" value="1"/>
</dbReference>
<keyword evidence="1" id="KW-0472">Membrane</keyword>
<name>A0A285TND0_9BACL</name>
<proteinExistence type="predicted"/>